<evidence type="ECO:0000313" key="4">
    <source>
        <dbReference type="EMBL" id="UVI30150.1"/>
    </source>
</evidence>
<dbReference type="InterPro" id="IPR013324">
    <property type="entry name" value="RNA_pol_sigma_r3/r4-like"/>
</dbReference>
<dbReference type="NCBIfam" id="NF007214">
    <property type="entry name" value="PRK09636.1"/>
    <property type="match status" value="1"/>
</dbReference>
<feature type="domain" description="RNA polymerase sigma-70 region 2" evidence="2">
    <location>
        <begin position="4"/>
        <end position="70"/>
    </location>
</feature>
<feature type="domain" description="RNA polymerase sigma factor 70 region 4 type 2" evidence="3">
    <location>
        <begin position="104"/>
        <end position="154"/>
    </location>
</feature>
<name>A0ABY5SCA9_9BACL</name>
<dbReference type="Pfam" id="PF04542">
    <property type="entry name" value="Sigma70_r2"/>
    <property type="match status" value="1"/>
</dbReference>
<dbReference type="Gene3D" id="1.10.10.10">
    <property type="entry name" value="Winged helix-like DNA-binding domain superfamily/Winged helix DNA-binding domain"/>
    <property type="match status" value="1"/>
</dbReference>
<dbReference type="SUPFAM" id="SSF88946">
    <property type="entry name" value="Sigma2 domain of RNA polymerase sigma factors"/>
    <property type="match status" value="1"/>
</dbReference>
<gene>
    <name evidence="4" type="primary">sigJ</name>
    <name evidence="4" type="ORF">L1F29_33085</name>
</gene>
<sequence length="282" mass="31925">MQELYKQYKNLLFTLAYQLTGSASDAEDAVQDVFVKAYDVNLDLVAEPKAYLCKMVTNRCLDVMKSARRRREQYFGEWLPEPILTPEDDSLETVIRGELLSYAMLVLLERLSPAERAVFVLREALGFDYPVIAELIGKSEVNCRKLISRARGKMGIGLEEPIRAESGGEEWVRRFLSALHEGQVDTVVSLLAEDAALISDGGGKATAAINRIESRDHVIRFLIGIIRKYPQYSEDVQLEDINGQTGVVIRSEGRIETILLFSFEDDVIRNLYFIRNPDKLTI</sequence>
<dbReference type="InterPro" id="IPR013249">
    <property type="entry name" value="RNA_pol_sigma70_r4_t2"/>
</dbReference>
<evidence type="ECO:0000259" key="3">
    <source>
        <dbReference type="Pfam" id="PF08281"/>
    </source>
</evidence>
<dbReference type="PANTHER" id="PTHR30173:SF36">
    <property type="entry name" value="ECF RNA POLYMERASE SIGMA FACTOR SIGJ"/>
    <property type="match status" value="1"/>
</dbReference>
<evidence type="ECO:0000256" key="1">
    <source>
        <dbReference type="ARBA" id="ARBA00011344"/>
    </source>
</evidence>
<dbReference type="InterPro" id="IPR013325">
    <property type="entry name" value="RNA_pol_sigma_r2"/>
</dbReference>
<dbReference type="InterPro" id="IPR036388">
    <property type="entry name" value="WH-like_DNA-bd_sf"/>
</dbReference>
<dbReference type="Gene3D" id="3.10.450.50">
    <property type="match status" value="1"/>
</dbReference>
<organism evidence="4 5">
    <name type="scientific">Paenibacillus spongiae</name>
    <dbReference type="NCBI Taxonomy" id="2909671"/>
    <lineage>
        <taxon>Bacteria</taxon>
        <taxon>Bacillati</taxon>
        <taxon>Bacillota</taxon>
        <taxon>Bacilli</taxon>
        <taxon>Bacillales</taxon>
        <taxon>Paenibacillaceae</taxon>
        <taxon>Paenibacillus</taxon>
    </lineage>
</organism>
<proteinExistence type="predicted"/>
<accession>A0ABY5SCA9</accession>
<evidence type="ECO:0000313" key="5">
    <source>
        <dbReference type="Proteomes" id="UP001057877"/>
    </source>
</evidence>
<dbReference type="Proteomes" id="UP001057877">
    <property type="component" value="Chromosome"/>
</dbReference>
<dbReference type="InterPro" id="IPR014284">
    <property type="entry name" value="RNA_pol_sigma-70_dom"/>
</dbReference>
<dbReference type="EMBL" id="CP091430">
    <property type="protein sequence ID" value="UVI30150.1"/>
    <property type="molecule type" value="Genomic_DNA"/>
</dbReference>
<dbReference type="Pfam" id="PF08281">
    <property type="entry name" value="Sigma70_r4_2"/>
    <property type="match status" value="1"/>
</dbReference>
<comment type="subunit">
    <text evidence="1">Interacts transiently with the RNA polymerase catalytic core formed by RpoA, RpoB, RpoC and RpoZ (2 alpha, 1 beta, 1 beta' and 1 omega subunit) to form the RNA polymerase holoenzyme that can initiate transcription.</text>
</comment>
<reference evidence="4" key="1">
    <citation type="submission" date="2022-01" db="EMBL/GenBank/DDBJ databases">
        <title>Paenibacillus spongiae sp. nov., isolated from marine sponge.</title>
        <authorList>
            <person name="Li Z."/>
            <person name="Zhang M."/>
        </authorList>
    </citation>
    <scope>NUCLEOTIDE SEQUENCE</scope>
    <source>
        <strain evidence="4">PHS-Z3</strain>
    </source>
</reference>
<dbReference type="RefSeq" id="WP_258386220.1">
    <property type="nucleotide sequence ID" value="NZ_CP091430.1"/>
</dbReference>
<dbReference type="PANTHER" id="PTHR30173">
    <property type="entry name" value="SIGMA 19 FACTOR"/>
    <property type="match status" value="1"/>
</dbReference>
<dbReference type="SUPFAM" id="SSF54427">
    <property type="entry name" value="NTF2-like"/>
    <property type="match status" value="1"/>
</dbReference>
<dbReference type="InterPro" id="IPR052704">
    <property type="entry name" value="ECF_Sigma-70_Domain"/>
</dbReference>
<dbReference type="SUPFAM" id="SSF88659">
    <property type="entry name" value="Sigma3 and sigma4 domains of RNA polymerase sigma factors"/>
    <property type="match status" value="1"/>
</dbReference>
<dbReference type="InterPro" id="IPR032710">
    <property type="entry name" value="NTF2-like_dom_sf"/>
</dbReference>
<dbReference type="NCBIfam" id="TIGR02937">
    <property type="entry name" value="sigma70-ECF"/>
    <property type="match status" value="1"/>
</dbReference>
<dbReference type="Gene3D" id="1.10.1740.10">
    <property type="match status" value="1"/>
</dbReference>
<dbReference type="InterPro" id="IPR007627">
    <property type="entry name" value="RNA_pol_sigma70_r2"/>
</dbReference>
<evidence type="ECO:0000259" key="2">
    <source>
        <dbReference type="Pfam" id="PF04542"/>
    </source>
</evidence>
<keyword evidence="5" id="KW-1185">Reference proteome</keyword>
<protein>
    <submittedName>
        <fullName evidence="4">RNA polymerase sigma factor SigJ</fullName>
    </submittedName>
</protein>